<dbReference type="PROSITE" id="PS51352">
    <property type="entry name" value="THIOREDOXIN_2"/>
    <property type="match status" value="1"/>
</dbReference>
<dbReference type="InterPro" id="IPR013766">
    <property type="entry name" value="Thioredoxin_domain"/>
</dbReference>
<keyword evidence="5 12" id="KW-0732">Signal</keyword>
<evidence type="ECO:0000256" key="9">
    <source>
        <dbReference type="ARBA" id="ARBA00023235"/>
    </source>
</evidence>
<dbReference type="PANTHER" id="PTHR18929:SF132">
    <property type="entry name" value="PROTEIN DISULFIDE-ISOMERASE A3"/>
    <property type="match status" value="1"/>
</dbReference>
<evidence type="ECO:0000256" key="11">
    <source>
        <dbReference type="RuleBase" id="RU004208"/>
    </source>
</evidence>
<dbReference type="GO" id="GO:0003756">
    <property type="term" value="F:protein disulfide isomerase activity"/>
    <property type="evidence" value="ECO:0007669"/>
    <property type="project" value="UniProtKB-EC"/>
</dbReference>
<dbReference type="NCBIfam" id="TIGR01126">
    <property type="entry name" value="pdi_dom"/>
    <property type="match status" value="1"/>
</dbReference>
<evidence type="ECO:0000256" key="5">
    <source>
        <dbReference type="ARBA" id="ARBA00022729"/>
    </source>
</evidence>
<evidence type="ECO:0000256" key="2">
    <source>
        <dbReference type="ARBA" id="ARBA00004319"/>
    </source>
</evidence>
<dbReference type="FunFam" id="3.40.30.10:FF:000184">
    <property type="entry name" value="Protein disulfide-isomerase"/>
    <property type="match status" value="1"/>
</dbReference>
<evidence type="ECO:0000256" key="6">
    <source>
        <dbReference type="ARBA" id="ARBA00022737"/>
    </source>
</evidence>
<dbReference type="InterPro" id="IPR017937">
    <property type="entry name" value="Thioredoxin_CS"/>
</dbReference>
<feature type="signal peptide" evidence="12">
    <location>
        <begin position="1"/>
        <end position="22"/>
    </location>
</feature>
<dbReference type="PROSITE" id="PS00194">
    <property type="entry name" value="THIOREDOXIN_1"/>
    <property type="match status" value="1"/>
</dbReference>
<keyword evidence="7" id="KW-0256">Endoplasmic reticulum</keyword>
<dbReference type="SUPFAM" id="SSF52833">
    <property type="entry name" value="Thioredoxin-like"/>
    <property type="match status" value="2"/>
</dbReference>
<evidence type="ECO:0000256" key="1">
    <source>
        <dbReference type="ARBA" id="ARBA00001182"/>
    </source>
</evidence>
<sequence>MAMLRWVTLALILFSVVSLCKSEAEAEAETEAEGGEAVLTLDANNFAEALSSHPFIVVEFYAPWCGHCKRLAPEYEKAAASLKNHDPPIVLAKVDANEETNKALASEYDVKGFPTLKIIRKGGASVQDYKGPREADGIVKYLKKQAGPASVEIKSSEEATSLIGDKKVFIVGVFSTFEGEEYTNFTTVTETLRSDYDFGHTSDATIIPLKDSPINPPFIRLFKPFDELYSDSQDFNVDSLEKFVEEASTPLIAVLTKDPDSHAHVIKFFNSPDAKDTRF</sequence>
<dbReference type="PRINTS" id="PR00421">
    <property type="entry name" value="THIOREDOXIN"/>
</dbReference>
<dbReference type="EMBL" id="EF084398">
    <property type="protein sequence ID" value="ABK23717.1"/>
    <property type="molecule type" value="mRNA"/>
</dbReference>
<dbReference type="Pfam" id="PF13848">
    <property type="entry name" value="Thioredoxin_6"/>
    <property type="match status" value="1"/>
</dbReference>
<dbReference type="InterPro" id="IPR036249">
    <property type="entry name" value="Thioredoxin-like_sf"/>
</dbReference>
<dbReference type="FunFam" id="3.40.30.10:FF:000150">
    <property type="entry name" value="Protein disulfide-isomerase"/>
    <property type="match status" value="1"/>
</dbReference>
<accession>A9NSV6</accession>
<evidence type="ECO:0000259" key="13">
    <source>
        <dbReference type="PROSITE" id="PS51352"/>
    </source>
</evidence>
<dbReference type="CDD" id="cd02981">
    <property type="entry name" value="PDI_b_family"/>
    <property type="match status" value="1"/>
</dbReference>
<feature type="chain" id="PRO_5002741913" description="protein disulfide-isomerase" evidence="12">
    <location>
        <begin position="23"/>
        <end position="279"/>
    </location>
</feature>
<evidence type="ECO:0000256" key="4">
    <source>
        <dbReference type="ARBA" id="ARBA00012723"/>
    </source>
</evidence>
<evidence type="ECO:0000256" key="8">
    <source>
        <dbReference type="ARBA" id="ARBA00023157"/>
    </source>
</evidence>
<dbReference type="CDD" id="cd02961">
    <property type="entry name" value="PDI_a_family"/>
    <property type="match status" value="1"/>
</dbReference>
<dbReference type="PANTHER" id="PTHR18929">
    <property type="entry name" value="PROTEIN DISULFIDE ISOMERASE"/>
    <property type="match status" value="1"/>
</dbReference>
<name>A9NSV6_PICSI</name>
<comment type="catalytic activity">
    <reaction evidence="1">
        <text>Catalyzes the rearrangement of -S-S- bonds in proteins.</text>
        <dbReference type="EC" id="5.3.4.1"/>
    </reaction>
</comment>
<evidence type="ECO:0000256" key="10">
    <source>
        <dbReference type="ARBA" id="ARBA00023284"/>
    </source>
</evidence>
<comment type="similarity">
    <text evidence="3 11">Belongs to the protein disulfide isomerase family.</text>
</comment>
<dbReference type="OMA" id="KIATRRT"/>
<feature type="domain" description="Thioredoxin" evidence="13">
    <location>
        <begin position="18"/>
        <end position="147"/>
    </location>
</feature>
<dbReference type="EC" id="5.3.4.1" evidence="4"/>
<evidence type="ECO:0000256" key="7">
    <source>
        <dbReference type="ARBA" id="ARBA00022824"/>
    </source>
</evidence>
<proteinExistence type="evidence at transcript level"/>
<keyword evidence="6" id="KW-0677">Repeat</keyword>
<dbReference type="Pfam" id="PF00085">
    <property type="entry name" value="Thioredoxin"/>
    <property type="match status" value="1"/>
</dbReference>
<evidence type="ECO:0000313" key="14">
    <source>
        <dbReference type="EMBL" id="ABK23717.1"/>
    </source>
</evidence>
<organism evidence="14">
    <name type="scientific">Picea sitchensis</name>
    <name type="common">Sitka spruce</name>
    <name type="synonym">Pinus sitchensis</name>
    <dbReference type="NCBI Taxonomy" id="3332"/>
    <lineage>
        <taxon>Eukaryota</taxon>
        <taxon>Viridiplantae</taxon>
        <taxon>Streptophyta</taxon>
        <taxon>Embryophyta</taxon>
        <taxon>Tracheophyta</taxon>
        <taxon>Spermatophyta</taxon>
        <taxon>Pinopsida</taxon>
        <taxon>Pinidae</taxon>
        <taxon>Conifers I</taxon>
        <taxon>Pinales</taxon>
        <taxon>Pinaceae</taxon>
        <taxon>Picea</taxon>
    </lineage>
</organism>
<dbReference type="GO" id="GO:0034976">
    <property type="term" value="P:response to endoplasmic reticulum stress"/>
    <property type="evidence" value="ECO:0007669"/>
    <property type="project" value="TreeGrafter"/>
</dbReference>
<protein>
    <recommendedName>
        <fullName evidence="4">protein disulfide-isomerase</fullName>
        <ecNumber evidence="4">5.3.4.1</ecNumber>
    </recommendedName>
</protein>
<comment type="subcellular location">
    <subcellularLocation>
        <location evidence="2">Endoplasmic reticulum lumen</location>
    </subcellularLocation>
</comment>
<keyword evidence="10" id="KW-0676">Redox-active center</keyword>
<evidence type="ECO:0000256" key="12">
    <source>
        <dbReference type="SAM" id="SignalP"/>
    </source>
</evidence>
<reference evidence="14" key="1">
    <citation type="journal article" date="2008" name="BMC Genomics">
        <title>A conifer genomics resource of 200,000 spruce (Picea spp.) ESTs and 6,464 high-quality, sequence-finished full-length cDNAs for Sitka spruce (Picea sitchensis).</title>
        <authorList>
            <person name="Ralph S.G."/>
            <person name="Chun H.J."/>
            <person name="Kolosova N."/>
            <person name="Cooper D."/>
            <person name="Oddy C."/>
            <person name="Ritland C.E."/>
            <person name="Kirkpatrick R."/>
            <person name="Moore R."/>
            <person name="Barber S."/>
            <person name="Holt R.A."/>
            <person name="Jones S.J."/>
            <person name="Marra M.A."/>
            <person name="Douglas C.J."/>
            <person name="Ritland K."/>
            <person name="Bohlmann J."/>
        </authorList>
    </citation>
    <scope>NUCLEOTIDE SEQUENCE</scope>
    <source>
        <tissue evidence="14">Bark</tissue>
    </source>
</reference>
<evidence type="ECO:0000256" key="3">
    <source>
        <dbReference type="ARBA" id="ARBA00006347"/>
    </source>
</evidence>
<dbReference type="GO" id="GO:0005788">
    <property type="term" value="C:endoplasmic reticulum lumen"/>
    <property type="evidence" value="ECO:0007669"/>
    <property type="project" value="UniProtKB-SubCell"/>
</dbReference>
<dbReference type="GO" id="GO:0006457">
    <property type="term" value="P:protein folding"/>
    <property type="evidence" value="ECO:0007669"/>
    <property type="project" value="TreeGrafter"/>
</dbReference>
<dbReference type="Gene3D" id="3.40.30.10">
    <property type="entry name" value="Glutaredoxin"/>
    <property type="match status" value="2"/>
</dbReference>
<keyword evidence="9" id="KW-0413">Isomerase</keyword>
<keyword evidence="8" id="KW-1015">Disulfide bond</keyword>
<dbReference type="InterPro" id="IPR005788">
    <property type="entry name" value="PDI_thioredoxin-like_dom"/>
</dbReference>
<dbReference type="AlphaFoldDB" id="A9NSV6"/>